<reference evidence="1 2" key="1">
    <citation type="journal article" date="2016" name="Nat. Commun.">
        <title>Thousands of microbial genomes shed light on interconnected biogeochemical processes in an aquifer system.</title>
        <authorList>
            <person name="Anantharaman K."/>
            <person name="Brown C.T."/>
            <person name="Hug L.A."/>
            <person name="Sharon I."/>
            <person name="Castelle C.J."/>
            <person name="Probst A.J."/>
            <person name="Thomas B.C."/>
            <person name="Singh A."/>
            <person name="Wilkins M.J."/>
            <person name="Karaoz U."/>
            <person name="Brodie E.L."/>
            <person name="Williams K.H."/>
            <person name="Hubbard S.S."/>
            <person name="Banfield J.F."/>
        </authorList>
    </citation>
    <scope>NUCLEOTIDE SEQUENCE [LARGE SCALE GENOMIC DNA]</scope>
</reference>
<dbReference type="Pfam" id="PF05635">
    <property type="entry name" value="23S_rRNA_IVP"/>
    <property type="match status" value="1"/>
</dbReference>
<dbReference type="Gene3D" id="1.20.1440.60">
    <property type="entry name" value="23S rRNA-intervening sequence"/>
    <property type="match status" value="1"/>
</dbReference>
<protein>
    <recommendedName>
        <fullName evidence="3">Four helix bundle protein</fullName>
    </recommendedName>
</protein>
<dbReference type="InterPro" id="IPR012657">
    <property type="entry name" value="23S_rRNA-intervening_sequence"/>
</dbReference>
<dbReference type="InterPro" id="IPR036583">
    <property type="entry name" value="23S_rRNA_IVS_sf"/>
</dbReference>
<dbReference type="SUPFAM" id="SSF158446">
    <property type="entry name" value="IVS-encoded protein-like"/>
    <property type="match status" value="1"/>
</dbReference>
<accession>A0A1F7WST2</accession>
<organism evidence="1 2">
    <name type="scientific">Candidatus Woesebacteria bacterium GWB1_43_5</name>
    <dbReference type="NCBI Taxonomy" id="1802474"/>
    <lineage>
        <taxon>Bacteria</taxon>
        <taxon>Candidatus Woeseibacteriota</taxon>
    </lineage>
</organism>
<dbReference type="NCBIfam" id="TIGR02436">
    <property type="entry name" value="four helix bundle protein"/>
    <property type="match status" value="1"/>
</dbReference>
<dbReference type="EMBL" id="MGFM01000033">
    <property type="protein sequence ID" value="OGM05549.1"/>
    <property type="molecule type" value="Genomic_DNA"/>
</dbReference>
<dbReference type="PANTHER" id="PTHR38471:SF2">
    <property type="entry name" value="FOUR HELIX BUNDLE PROTEIN"/>
    <property type="match status" value="1"/>
</dbReference>
<gene>
    <name evidence="1" type="ORF">A2125_02700</name>
</gene>
<name>A0A1F7WST2_9BACT</name>
<evidence type="ECO:0000313" key="1">
    <source>
        <dbReference type="EMBL" id="OGM05549.1"/>
    </source>
</evidence>
<dbReference type="Proteomes" id="UP000178812">
    <property type="component" value="Unassembled WGS sequence"/>
</dbReference>
<dbReference type="AlphaFoldDB" id="A0A1F7WST2"/>
<proteinExistence type="predicted"/>
<evidence type="ECO:0000313" key="2">
    <source>
        <dbReference type="Proteomes" id="UP000178812"/>
    </source>
</evidence>
<comment type="caution">
    <text evidence="1">The sequence shown here is derived from an EMBL/GenBank/DDBJ whole genome shotgun (WGS) entry which is preliminary data.</text>
</comment>
<dbReference type="PANTHER" id="PTHR38471">
    <property type="entry name" value="FOUR HELIX BUNDLE PROTEIN"/>
    <property type="match status" value="1"/>
</dbReference>
<evidence type="ECO:0008006" key="3">
    <source>
        <dbReference type="Google" id="ProtNLM"/>
    </source>
</evidence>
<sequence length="121" mass="14033">MHKLEKIDAYKNAAELSDLIWNIVTKWDILAKKTIGDQLIRSCDSISANIAEAEGRYFKKDKIRFFYQTRGSLYEVIDWINKAKNRNLISNDNLNLIENRLNLLPKQIHSLILGASKNLSR</sequence>